<sequence length="363" mass="42304">MITIEKKLRLPDTYPLERIGKLEELLFFDIETTGFSGDRCQLYLIGCTYYKENTWNLIQWFADTKAAEKDLLDHFFDFLKQYKTVVHFNGDGFDIPFLQKRCKHFNLPYSFSDVASFDIYKKVKPYRNLLGLDSLKQKTIEQFLGIARTDKYNGGQLIEVYKDYLMTHEEDPYDLLILHNEDDLKGMPSILPILNYPDFLEQPFTLSEQEIVDEPGANGRCRHLLKLTCKSSCSLPVPVKASMPPARCVMEKDQITFLIELTEGTLKHFYPDYKDYYYLPFEDRAVHKSIGACVDKDARVKACASNCYTKTTGFFLPQFEDIWEPVMKQEYKDKMRYAALGDVYLADEAALQKYIKAILSYLK</sequence>
<accession>A0ABV1HJM3</accession>
<feature type="domain" description="YprB ribonuclease H-like" evidence="1">
    <location>
        <begin position="26"/>
        <end position="190"/>
    </location>
</feature>
<dbReference type="Pfam" id="PF13482">
    <property type="entry name" value="RNase_H_2"/>
    <property type="match status" value="1"/>
</dbReference>
<dbReference type="InterPro" id="IPR038720">
    <property type="entry name" value="YprB_RNase_H-like_dom"/>
</dbReference>
<dbReference type="RefSeq" id="WP_349228806.1">
    <property type="nucleotide sequence ID" value="NZ_JBBMFJ010000007.1"/>
</dbReference>
<name>A0ABV1HJM3_9FIRM</name>
<organism evidence="2 3">
    <name type="scientific">Ventrimonas faecis</name>
    <dbReference type="NCBI Taxonomy" id="3133170"/>
    <lineage>
        <taxon>Bacteria</taxon>
        <taxon>Bacillati</taxon>
        <taxon>Bacillota</taxon>
        <taxon>Clostridia</taxon>
        <taxon>Lachnospirales</taxon>
        <taxon>Lachnospiraceae</taxon>
        <taxon>Ventrimonas</taxon>
    </lineage>
</organism>
<dbReference type="InterPro" id="IPR012337">
    <property type="entry name" value="RNaseH-like_sf"/>
</dbReference>
<dbReference type="InterPro" id="IPR036397">
    <property type="entry name" value="RNaseH_sf"/>
</dbReference>
<keyword evidence="3" id="KW-1185">Reference proteome</keyword>
<proteinExistence type="predicted"/>
<evidence type="ECO:0000313" key="3">
    <source>
        <dbReference type="Proteomes" id="UP001437460"/>
    </source>
</evidence>
<dbReference type="Proteomes" id="UP001437460">
    <property type="component" value="Unassembled WGS sequence"/>
</dbReference>
<dbReference type="PANTHER" id="PTHR38462:SF1">
    <property type="entry name" value="YPRB RIBONUCLEASE H-LIKE DOMAIN-CONTAINING PROTEIN"/>
    <property type="match status" value="1"/>
</dbReference>
<evidence type="ECO:0000259" key="1">
    <source>
        <dbReference type="Pfam" id="PF13482"/>
    </source>
</evidence>
<reference evidence="2 3" key="1">
    <citation type="submission" date="2024-03" db="EMBL/GenBank/DDBJ databases">
        <title>Human intestinal bacterial collection.</title>
        <authorList>
            <person name="Pauvert C."/>
            <person name="Hitch T.C.A."/>
            <person name="Clavel T."/>
        </authorList>
    </citation>
    <scope>NUCLEOTIDE SEQUENCE [LARGE SCALE GENOMIC DNA]</scope>
    <source>
        <strain evidence="2 3">CLA-AP-H27</strain>
    </source>
</reference>
<dbReference type="Gene3D" id="3.30.420.10">
    <property type="entry name" value="Ribonuclease H-like superfamily/Ribonuclease H"/>
    <property type="match status" value="1"/>
</dbReference>
<dbReference type="PANTHER" id="PTHR38462">
    <property type="entry name" value="EXONUCLEASE-LIKE PROTEIN"/>
    <property type="match status" value="1"/>
</dbReference>
<dbReference type="SUPFAM" id="SSF53098">
    <property type="entry name" value="Ribonuclease H-like"/>
    <property type="match status" value="1"/>
</dbReference>
<evidence type="ECO:0000313" key="2">
    <source>
        <dbReference type="EMBL" id="MEQ2562509.1"/>
    </source>
</evidence>
<comment type="caution">
    <text evidence="2">The sequence shown here is derived from an EMBL/GenBank/DDBJ whole genome shotgun (WGS) entry which is preliminary data.</text>
</comment>
<gene>
    <name evidence="2" type="ORF">WMO41_04935</name>
</gene>
<dbReference type="EMBL" id="JBBMFJ010000007">
    <property type="protein sequence ID" value="MEQ2562509.1"/>
    <property type="molecule type" value="Genomic_DNA"/>
</dbReference>
<protein>
    <submittedName>
        <fullName evidence="2">Ribonuclease H-like domain-containing protein</fullName>
    </submittedName>
</protein>